<evidence type="ECO:0000313" key="1">
    <source>
        <dbReference type="EMBL" id="KAJ2998724.1"/>
    </source>
</evidence>
<dbReference type="EMBL" id="JANSHE010001953">
    <property type="protein sequence ID" value="KAJ2998724.1"/>
    <property type="molecule type" value="Genomic_DNA"/>
</dbReference>
<comment type="caution">
    <text evidence="1">The sequence shown here is derived from an EMBL/GenBank/DDBJ whole genome shotgun (WGS) entry which is preliminary data.</text>
</comment>
<reference evidence="1" key="1">
    <citation type="submission" date="2022-08" db="EMBL/GenBank/DDBJ databases">
        <title>Genome Sequence of Pycnoporus sanguineus.</title>
        <authorList>
            <person name="Buettner E."/>
        </authorList>
    </citation>
    <scope>NUCLEOTIDE SEQUENCE</scope>
    <source>
        <strain evidence="1">CG-C14</strain>
    </source>
</reference>
<organism evidence="1 2">
    <name type="scientific">Trametes sanguinea</name>
    <dbReference type="NCBI Taxonomy" id="158606"/>
    <lineage>
        <taxon>Eukaryota</taxon>
        <taxon>Fungi</taxon>
        <taxon>Dikarya</taxon>
        <taxon>Basidiomycota</taxon>
        <taxon>Agaricomycotina</taxon>
        <taxon>Agaricomycetes</taxon>
        <taxon>Polyporales</taxon>
        <taxon>Polyporaceae</taxon>
        <taxon>Trametes</taxon>
    </lineage>
</organism>
<keyword evidence="2" id="KW-1185">Reference proteome</keyword>
<dbReference type="Proteomes" id="UP001144978">
    <property type="component" value="Unassembled WGS sequence"/>
</dbReference>
<name>A0ACC1PSQ8_9APHY</name>
<accession>A0ACC1PSQ8</accession>
<gene>
    <name evidence="1" type="ORF">NUW54_g7008</name>
</gene>
<protein>
    <submittedName>
        <fullName evidence="1">Uncharacterized protein</fullName>
    </submittedName>
</protein>
<sequence>MQSPLSSAVAIATFGTALAAVGLALTLFVHSVLPHSALSPSVVPRILVSIYALMALTELATSAMMAYIGNALSDITPRNQRSLLPVVSYQVIIQLLTGVTFALLSCLLPVFLRSSALQDVLSVFSKSSAIGLLFILNIRRMISQRMARPHRAISPVIPHFAPPDDIELELVSGPYNAW</sequence>
<evidence type="ECO:0000313" key="2">
    <source>
        <dbReference type="Proteomes" id="UP001144978"/>
    </source>
</evidence>
<proteinExistence type="predicted"/>